<evidence type="ECO:0000256" key="1">
    <source>
        <dbReference type="SAM" id="MobiDB-lite"/>
    </source>
</evidence>
<dbReference type="AlphaFoldDB" id="A0A319C4G0"/>
<reference evidence="2 3" key="1">
    <citation type="submission" date="2016-12" db="EMBL/GenBank/DDBJ databases">
        <title>The genomes of Aspergillus section Nigri reveals drivers in fungal speciation.</title>
        <authorList>
            <consortium name="DOE Joint Genome Institute"/>
            <person name="Vesth T.C."/>
            <person name="Nybo J."/>
            <person name="Theobald S."/>
            <person name="Brandl J."/>
            <person name="Frisvad J.C."/>
            <person name="Nielsen K.F."/>
            <person name="Lyhne E.K."/>
            <person name="Kogle M.E."/>
            <person name="Kuo A."/>
            <person name="Riley R."/>
            <person name="Clum A."/>
            <person name="Nolan M."/>
            <person name="Lipzen A."/>
            <person name="Salamov A."/>
            <person name="Henrissat B."/>
            <person name="Wiebenga A."/>
            <person name="De Vries R.P."/>
            <person name="Grigoriev I.V."/>
            <person name="Mortensen U.H."/>
            <person name="Andersen M.R."/>
            <person name="Baker S.E."/>
        </authorList>
    </citation>
    <scope>NUCLEOTIDE SEQUENCE [LARGE SCALE GENOMIC DNA]</scope>
    <source>
        <strain evidence="2 3">CBS 121591</strain>
    </source>
</reference>
<proteinExistence type="predicted"/>
<dbReference type="Proteomes" id="UP000248340">
    <property type="component" value="Unassembled WGS sequence"/>
</dbReference>
<name>A0A319C4G0_9EURO</name>
<feature type="region of interest" description="Disordered" evidence="1">
    <location>
        <begin position="1"/>
        <end position="20"/>
    </location>
</feature>
<sequence length="400" mass="45170">MASKNTSAQSGSGLSPLSDAKSQRMFQAAREFIRTCWQHDDDRYDPLRQAVASVIRHETQSMPQWEDVITSLLHHEHKEVARPFGEEHIWLMKRAIGAQNYKLTRLLLDGGFPPPSDPLGTLFARPWDKVNEDLLELLISQGAKCKHPDYSSFRPLCLLRNERWIRQALTDNPDFMLRSCSWDEPGVSLSLYPNMSPWNSWDHGRDPVASNNSHRLHWIMDCVPAPLGIIKVFLDMNPPLHWGLSLRTALAAGKPEVAVAMVAREEQFTKRGLILDKEVIAAADFGYPSVIQAIFDRNDHSSTRGGSIQELWLKRAQLSAYQRGRLHRKAGLMVSGVLTPLIGGAYRLECQSTDLSECPDLSDKSLVFYLDRRSISATRGVECALFSEAGYKVDYSINNR</sequence>
<dbReference type="EMBL" id="KZ821725">
    <property type="protein sequence ID" value="PYH78780.1"/>
    <property type="molecule type" value="Genomic_DNA"/>
</dbReference>
<evidence type="ECO:0000313" key="2">
    <source>
        <dbReference type="EMBL" id="PYH78780.1"/>
    </source>
</evidence>
<dbReference type="VEuPathDB" id="FungiDB:BO82DRAFT_404840"/>
<evidence type="ECO:0008006" key="4">
    <source>
        <dbReference type="Google" id="ProtNLM"/>
    </source>
</evidence>
<dbReference type="RefSeq" id="XP_025488980.1">
    <property type="nucleotide sequence ID" value="XM_025639452.1"/>
</dbReference>
<keyword evidence="3" id="KW-1185">Reference proteome</keyword>
<gene>
    <name evidence="2" type="ORF">BO82DRAFT_404840</name>
</gene>
<feature type="compositionally biased region" description="Polar residues" evidence="1">
    <location>
        <begin position="1"/>
        <end position="15"/>
    </location>
</feature>
<dbReference type="GeneID" id="37142194"/>
<protein>
    <recommendedName>
        <fullName evidence="4">Ankyrin</fullName>
    </recommendedName>
</protein>
<evidence type="ECO:0000313" key="3">
    <source>
        <dbReference type="Proteomes" id="UP000248340"/>
    </source>
</evidence>
<dbReference type="OrthoDB" id="4496831at2759"/>
<organism evidence="2 3">
    <name type="scientific">Aspergillus uvarum CBS 121591</name>
    <dbReference type="NCBI Taxonomy" id="1448315"/>
    <lineage>
        <taxon>Eukaryota</taxon>
        <taxon>Fungi</taxon>
        <taxon>Dikarya</taxon>
        <taxon>Ascomycota</taxon>
        <taxon>Pezizomycotina</taxon>
        <taxon>Eurotiomycetes</taxon>
        <taxon>Eurotiomycetidae</taxon>
        <taxon>Eurotiales</taxon>
        <taxon>Aspergillaceae</taxon>
        <taxon>Aspergillus</taxon>
        <taxon>Aspergillus subgen. Circumdati</taxon>
    </lineage>
</organism>
<accession>A0A319C4G0</accession>